<evidence type="ECO:0000256" key="5">
    <source>
        <dbReference type="ARBA" id="ARBA00022840"/>
    </source>
</evidence>
<evidence type="ECO:0000256" key="3">
    <source>
        <dbReference type="ARBA" id="ARBA00022741"/>
    </source>
</evidence>
<dbReference type="EC" id="2.7.1.68" evidence="6"/>
<dbReference type="Pfam" id="PF02493">
    <property type="entry name" value="MORN"/>
    <property type="match status" value="8"/>
</dbReference>
<organism evidence="8 9">
    <name type="scientific">Dioscorea zingiberensis</name>
    <dbReference type="NCBI Taxonomy" id="325984"/>
    <lineage>
        <taxon>Eukaryota</taxon>
        <taxon>Viridiplantae</taxon>
        <taxon>Streptophyta</taxon>
        <taxon>Embryophyta</taxon>
        <taxon>Tracheophyta</taxon>
        <taxon>Spermatophyta</taxon>
        <taxon>Magnoliopsida</taxon>
        <taxon>Liliopsida</taxon>
        <taxon>Dioscoreales</taxon>
        <taxon>Dioscoreaceae</taxon>
        <taxon>Dioscorea</taxon>
    </lineage>
</organism>
<sequence>MSAEDNERFIEKTLPNGDIYVGNFDGLLPHGMGKYSWLDGTCYHGEWENGKITGRGKICWPSGATYEGDFRGGFLHGSGTYSGHDGSIYKGSWRMNMPHGMGNKTYSNSDFYEGFWREGLQEGIGRYTWNNGNTYIGNWKAGKMSGRGVMKWANDDLFDGLWLDGLQHGSGYYKFVDGAYYFGTWSKGLKDGWGTFYPSGSKLAYQHKRLQSFRYNNGALSFCIDTSVNPEDNRNRTFRLKKSRCGAWNISRFFRNTGRISHTAASFDGVWNVGDSRRSFQSQDSSFSTSVPSDEDHELQDDNLMASEREYMQGILIRERNLTPDSLMSHKNKWRRRIRLKQKGPGERIYKGHKSYYLMLDLQLGIRYTVGKITPVPMREVRSSDFGPRARIRMYFPRKGSRFTPPHYSTDFFWKDYCPMVFRNLREMFKIDAADYMMSICGGEGLKELSSPGKSGSIFYLSQDERFVIKTLRKYELKSLLKMLPKYYNHVGDHENTLITKFFGLHRITIRPGRKVRFVVMGNMFCTELRIHRRFDLKGSTQGRSTSKHNITESTTLKDLDLSYIFYLEKSWRESLFRQISLDCMFLESQCIIDYSMLLGLHFRAPEHLKSLLEPQHTLQHSASSSANDYVDAPTEGEIIIPPKGLLLVAHEPGSVSNMPGSHIRGSTLRASAAGDEEVDLLLPGTGRLRVQLGVNMPAQANRKLLHDEGPDSAEIDLFEVYDVVLYLGIIDILQEYNMTKKIEHACKSLRYDPMSISAVEPQLYSKRFISFLEKVFPEQV</sequence>
<dbReference type="PROSITE" id="PS51455">
    <property type="entry name" value="PIPK"/>
    <property type="match status" value="1"/>
</dbReference>
<gene>
    <name evidence="8" type="ORF">J5N97_009815</name>
</gene>
<comment type="caution">
    <text evidence="8">The sequence shown here is derived from an EMBL/GenBank/DDBJ whole genome shotgun (WGS) entry which is preliminary data.</text>
</comment>
<dbReference type="SUPFAM" id="SSF56104">
    <property type="entry name" value="SAICAR synthase-like"/>
    <property type="match status" value="1"/>
</dbReference>
<dbReference type="Gene3D" id="3.30.800.10">
    <property type="entry name" value="Phosphatidylinositol Phosphate Kinase II Beta"/>
    <property type="match status" value="1"/>
</dbReference>
<comment type="catalytic activity">
    <reaction evidence="6">
        <text>a 1,2-diacyl-sn-glycero-3-phospho-(1D-myo-inositol 4-phosphate) + ATP = a 1,2-diacyl-sn-glycero-3-phospho-(1D-myo-inositol-4,5-bisphosphate) + ADP + H(+)</text>
        <dbReference type="Rhea" id="RHEA:14425"/>
        <dbReference type="ChEBI" id="CHEBI:15378"/>
        <dbReference type="ChEBI" id="CHEBI:30616"/>
        <dbReference type="ChEBI" id="CHEBI:58178"/>
        <dbReference type="ChEBI" id="CHEBI:58456"/>
        <dbReference type="ChEBI" id="CHEBI:456216"/>
        <dbReference type="EC" id="2.7.1.68"/>
    </reaction>
</comment>
<dbReference type="PANTHER" id="PTHR23086">
    <property type="entry name" value="PHOSPHATIDYLINOSITOL-4-PHOSPHATE 5-KINASE"/>
    <property type="match status" value="1"/>
</dbReference>
<dbReference type="GO" id="GO:0016308">
    <property type="term" value="F:1-phosphatidylinositol-4-phosphate 5-kinase activity"/>
    <property type="evidence" value="ECO:0007669"/>
    <property type="project" value="UniProtKB-UniRule"/>
</dbReference>
<name>A0A9D5CX63_9LILI</name>
<evidence type="ECO:0000256" key="1">
    <source>
        <dbReference type="ARBA" id="ARBA00022679"/>
    </source>
</evidence>
<dbReference type="SMART" id="SM00698">
    <property type="entry name" value="MORN"/>
    <property type="match status" value="8"/>
</dbReference>
<accession>A0A9D5CX63</accession>
<dbReference type="GO" id="GO:0046854">
    <property type="term" value="P:phosphatidylinositol phosphate biosynthetic process"/>
    <property type="evidence" value="ECO:0007669"/>
    <property type="project" value="TreeGrafter"/>
</dbReference>
<dbReference type="PIRSF" id="PIRSF037274">
    <property type="entry name" value="PIP5K_plant_prd"/>
    <property type="match status" value="1"/>
</dbReference>
<keyword evidence="3 6" id="KW-0547">Nucleotide-binding</keyword>
<keyword evidence="4 6" id="KW-0418">Kinase</keyword>
<evidence type="ECO:0000256" key="4">
    <source>
        <dbReference type="ARBA" id="ARBA00022777"/>
    </source>
</evidence>
<feature type="domain" description="PIPK" evidence="7">
    <location>
        <begin position="352"/>
        <end position="777"/>
    </location>
</feature>
<dbReference type="InterPro" id="IPR023610">
    <property type="entry name" value="PInositol-4/5-P-5/4-kinase"/>
</dbReference>
<proteinExistence type="predicted"/>
<dbReference type="Gene3D" id="2.20.110.10">
    <property type="entry name" value="Histone H3 K4-specific methyltransferase SET7/9 N-terminal domain"/>
    <property type="match status" value="4"/>
</dbReference>
<keyword evidence="2" id="KW-0677">Repeat</keyword>
<keyword evidence="1 6" id="KW-0808">Transferase</keyword>
<protein>
    <recommendedName>
        <fullName evidence="6">Phosphatidylinositol 4-phosphate 5-kinase</fullName>
        <ecNumber evidence="6">2.7.1.68</ecNumber>
    </recommendedName>
</protein>
<dbReference type="InterPro" id="IPR017163">
    <property type="entry name" value="PIno-4-P-5_kinase_pln"/>
</dbReference>
<reference evidence="8" key="2">
    <citation type="journal article" date="2022" name="Hortic Res">
        <title>The genome of Dioscorea zingiberensis sheds light on the biosynthesis, origin and evolution of the medicinally important diosgenin saponins.</title>
        <authorList>
            <person name="Li Y."/>
            <person name="Tan C."/>
            <person name="Li Z."/>
            <person name="Guo J."/>
            <person name="Li S."/>
            <person name="Chen X."/>
            <person name="Wang C."/>
            <person name="Dai X."/>
            <person name="Yang H."/>
            <person name="Song W."/>
            <person name="Hou L."/>
            <person name="Xu J."/>
            <person name="Tong Z."/>
            <person name="Xu A."/>
            <person name="Yuan X."/>
            <person name="Wang W."/>
            <person name="Yang Q."/>
            <person name="Chen L."/>
            <person name="Sun Z."/>
            <person name="Wang K."/>
            <person name="Pan B."/>
            <person name="Chen J."/>
            <person name="Bao Y."/>
            <person name="Liu F."/>
            <person name="Qi X."/>
            <person name="Gang D.R."/>
            <person name="Wen J."/>
            <person name="Li J."/>
        </authorList>
    </citation>
    <scope>NUCLEOTIDE SEQUENCE</scope>
    <source>
        <strain evidence="8">Dzin_1.0</strain>
    </source>
</reference>
<evidence type="ECO:0000256" key="6">
    <source>
        <dbReference type="PIRNR" id="PIRNR037274"/>
    </source>
</evidence>
<dbReference type="CDD" id="cd17302">
    <property type="entry name" value="PIPKc_AtPIP5K_like"/>
    <property type="match status" value="1"/>
</dbReference>
<dbReference type="InterPro" id="IPR027483">
    <property type="entry name" value="PInositol-4-P-4/5-kinase_C_sf"/>
</dbReference>
<reference evidence="8" key="1">
    <citation type="submission" date="2021-03" db="EMBL/GenBank/DDBJ databases">
        <authorList>
            <person name="Li Z."/>
            <person name="Yang C."/>
        </authorList>
    </citation>
    <scope>NUCLEOTIDE SEQUENCE</scope>
    <source>
        <strain evidence="8">Dzin_1.0</strain>
        <tissue evidence="8">Leaf</tissue>
    </source>
</reference>
<dbReference type="AlphaFoldDB" id="A0A9D5CX63"/>
<dbReference type="PANTHER" id="PTHR23086:SF25">
    <property type="entry name" value="PHOSPHATIDYLINOSITOL 4-PHOSPHATE 5-KINASE 8"/>
    <property type="match status" value="1"/>
</dbReference>
<dbReference type="GO" id="GO:0005886">
    <property type="term" value="C:plasma membrane"/>
    <property type="evidence" value="ECO:0007669"/>
    <property type="project" value="TreeGrafter"/>
</dbReference>
<evidence type="ECO:0000313" key="9">
    <source>
        <dbReference type="Proteomes" id="UP001085076"/>
    </source>
</evidence>
<keyword evidence="5 6" id="KW-0067">ATP-binding</keyword>
<dbReference type="InterPro" id="IPR003409">
    <property type="entry name" value="MORN"/>
</dbReference>
<evidence type="ECO:0000259" key="7">
    <source>
        <dbReference type="PROSITE" id="PS51455"/>
    </source>
</evidence>
<keyword evidence="9" id="KW-1185">Reference proteome</keyword>
<dbReference type="Pfam" id="PF01504">
    <property type="entry name" value="PIP5K"/>
    <property type="match status" value="1"/>
</dbReference>
<dbReference type="EMBL" id="JAGGNH010000002">
    <property type="protein sequence ID" value="KAJ0981560.1"/>
    <property type="molecule type" value="Genomic_DNA"/>
</dbReference>
<dbReference type="Proteomes" id="UP001085076">
    <property type="component" value="Miscellaneous, Linkage group lg02"/>
</dbReference>
<evidence type="ECO:0000256" key="2">
    <source>
        <dbReference type="ARBA" id="ARBA00022737"/>
    </source>
</evidence>
<dbReference type="SUPFAM" id="SSF82185">
    <property type="entry name" value="Histone H3 K4-specific methyltransferase SET7/9 N-terminal domain"/>
    <property type="match status" value="1"/>
</dbReference>
<dbReference type="GO" id="GO:0005524">
    <property type="term" value="F:ATP binding"/>
    <property type="evidence" value="ECO:0007669"/>
    <property type="project" value="UniProtKB-UniRule"/>
</dbReference>
<dbReference type="Gene3D" id="3.30.810.10">
    <property type="entry name" value="2-Layer Sandwich"/>
    <property type="match status" value="1"/>
</dbReference>
<dbReference type="InterPro" id="IPR002498">
    <property type="entry name" value="PInositol-4-P-4/5-kinase_core"/>
</dbReference>
<dbReference type="OrthoDB" id="70770at2759"/>
<dbReference type="InterPro" id="IPR027484">
    <property type="entry name" value="PInositol-4-P-5-kinase_N"/>
</dbReference>
<evidence type="ECO:0000313" key="8">
    <source>
        <dbReference type="EMBL" id="KAJ0981560.1"/>
    </source>
</evidence>
<dbReference type="SMART" id="SM00330">
    <property type="entry name" value="PIPKc"/>
    <property type="match status" value="1"/>
</dbReference>